<name>A0A1N7JNG2_9BACI</name>
<feature type="transmembrane region" description="Helical" evidence="1">
    <location>
        <begin position="106"/>
        <end position="128"/>
    </location>
</feature>
<feature type="transmembrane region" description="Helical" evidence="1">
    <location>
        <begin position="134"/>
        <end position="152"/>
    </location>
</feature>
<feature type="transmembrane region" description="Helical" evidence="1">
    <location>
        <begin position="7"/>
        <end position="26"/>
    </location>
</feature>
<dbReference type="STRING" id="570947.SAMN05421687_10728"/>
<gene>
    <name evidence="2" type="ORF">SAMN05421687_10728</name>
</gene>
<evidence type="ECO:0000313" key="3">
    <source>
        <dbReference type="Proteomes" id="UP000187608"/>
    </source>
</evidence>
<sequence length="155" mass="18006">MKRYYSLLAIVLSAMGAFFFFRQFSIPVLSDRLAEVSLLVFLSVGLFIHARRSRDTLLLFFQSMVLLILWQLFAEPRISAWPSHWAIYVIYSGVALALARKPKIAIVPFAIGLGIMFIPAIESLFFWLPPVIQYIELYFSVFFLLLAGYYFYKLR</sequence>
<dbReference type="EMBL" id="FTOC01000007">
    <property type="protein sequence ID" value="SIS50878.1"/>
    <property type="molecule type" value="Genomic_DNA"/>
</dbReference>
<organism evidence="2 3">
    <name type="scientific">Salimicrobium flavidum</name>
    <dbReference type="NCBI Taxonomy" id="570947"/>
    <lineage>
        <taxon>Bacteria</taxon>
        <taxon>Bacillati</taxon>
        <taxon>Bacillota</taxon>
        <taxon>Bacilli</taxon>
        <taxon>Bacillales</taxon>
        <taxon>Bacillaceae</taxon>
        <taxon>Salimicrobium</taxon>
    </lineage>
</organism>
<keyword evidence="1" id="KW-1133">Transmembrane helix</keyword>
<keyword evidence="3" id="KW-1185">Reference proteome</keyword>
<dbReference type="AlphaFoldDB" id="A0A1N7JNG2"/>
<reference evidence="3" key="1">
    <citation type="submission" date="2017-01" db="EMBL/GenBank/DDBJ databases">
        <authorList>
            <person name="Varghese N."/>
            <person name="Submissions S."/>
        </authorList>
    </citation>
    <scope>NUCLEOTIDE SEQUENCE [LARGE SCALE GENOMIC DNA]</scope>
    <source>
        <strain evidence="3">DSM 23127</strain>
    </source>
</reference>
<dbReference type="RefSeq" id="WP_076559364.1">
    <property type="nucleotide sequence ID" value="NZ_FTOC01000007.1"/>
</dbReference>
<keyword evidence="1" id="KW-0812">Transmembrane</keyword>
<protein>
    <submittedName>
        <fullName evidence="2">Uncharacterized protein</fullName>
    </submittedName>
</protein>
<dbReference type="Proteomes" id="UP000187608">
    <property type="component" value="Unassembled WGS sequence"/>
</dbReference>
<accession>A0A1N7JNG2</accession>
<keyword evidence="1" id="KW-0472">Membrane</keyword>
<evidence type="ECO:0000313" key="2">
    <source>
        <dbReference type="EMBL" id="SIS50878.1"/>
    </source>
</evidence>
<evidence type="ECO:0000256" key="1">
    <source>
        <dbReference type="SAM" id="Phobius"/>
    </source>
</evidence>
<proteinExistence type="predicted"/>
<feature type="transmembrane region" description="Helical" evidence="1">
    <location>
        <begin position="57"/>
        <end position="74"/>
    </location>
</feature>
<feature type="transmembrane region" description="Helical" evidence="1">
    <location>
        <begin position="80"/>
        <end position="99"/>
    </location>
</feature>
<dbReference type="OrthoDB" id="2989824at2"/>
<feature type="transmembrane region" description="Helical" evidence="1">
    <location>
        <begin position="32"/>
        <end position="50"/>
    </location>
</feature>